<dbReference type="Proteomes" id="UP000013259">
    <property type="component" value="Unassembled WGS sequence"/>
</dbReference>
<evidence type="ECO:0000256" key="11">
    <source>
        <dbReference type="ARBA" id="ARBA00047508"/>
    </source>
</evidence>
<evidence type="ECO:0000256" key="3">
    <source>
        <dbReference type="ARBA" id="ARBA00007985"/>
    </source>
</evidence>
<dbReference type="GO" id="GO:0009423">
    <property type="term" value="P:chorismate biosynthetic process"/>
    <property type="evidence" value="ECO:0007669"/>
    <property type="project" value="UniProtKB-UniPathway"/>
</dbReference>
<keyword evidence="6" id="KW-0808">Transferase</keyword>
<comment type="function">
    <text evidence="1">Stereospecific condensation of phosphoenolpyruvate (PEP) and D-erythrose-4-phosphate (E4P) giving rise to 3-deoxy-D-arabino-heptulosonate-7-phosphate (DAHP).</text>
</comment>
<dbReference type="NCBIfam" id="NF009395">
    <property type="entry name" value="PRK12755.1"/>
    <property type="match status" value="1"/>
</dbReference>
<dbReference type="NCBIfam" id="NF006723">
    <property type="entry name" value="PRK09261.1-1"/>
    <property type="match status" value="1"/>
</dbReference>
<comment type="pathway">
    <text evidence="2">Metabolic intermediate biosynthesis; chorismate biosynthesis; chorismate from D-erythrose 4-phosphate and phosphoenolpyruvate: step 1/7.</text>
</comment>
<evidence type="ECO:0000313" key="13">
    <source>
        <dbReference type="EMBL" id="EMR49867.1"/>
    </source>
</evidence>
<evidence type="ECO:0000256" key="6">
    <source>
        <dbReference type="ARBA" id="ARBA00022679"/>
    </source>
</evidence>
<dbReference type="GO" id="GO:0009073">
    <property type="term" value="P:aromatic amino acid family biosynthetic process"/>
    <property type="evidence" value="ECO:0007669"/>
    <property type="project" value="UniProtKB-KW"/>
</dbReference>
<dbReference type="AlphaFoldDB" id="M7RE64"/>
<dbReference type="HOGENOM" id="CLU_030903_0_1_6"/>
<reference evidence="13 14" key="1">
    <citation type="submission" date="2013-02" db="EMBL/GenBank/DDBJ databases">
        <authorList>
            <person name="McClelland M."/>
            <person name="Porwollik S."/>
            <person name="Desai P."/>
            <person name="Cheng P."/>
            <person name="Wollam A."/>
            <person name="Pepin K."/>
            <person name="Bhonagiri V."/>
            <person name="Fulton L."/>
            <person name="Fulton R."/>
            <person name="Delehaunty K."/>
            <person name="Fronick C."/>
            <person name="Godfrey J."/>
            <person name="Waligorski J."/>
            <person name="Appelbaum E."/>
            <person name="Tomlinson C."/>
            <person name="Warren W."/>
            <person name="Sodergren E."/>
            <person name="Weinstock G."/>
            <person name="Wilson R.K."/>
        </authorList>
    </citation>
    <scope>NUCLEOTIDE SEQUENCE [LARGE SCALE GENOMIC DNA]</scope>
    <source>
        <strain evidence="13 14">UC16</strain>
    </source>
</reference>
<dbReference type="UniPathway" id="UPA00053">
    <property type="reaction ID" value="UER00084"/>
</dbReference>
<evidence type="ECO:0000256" key="10">
    <source>
        <dbReference type="ARBA" id="ARBA00032193"/>
    </source>
</evidence>
<evidence type="ECO:0000256" key="9">
    <source>
        <dbReference type="ARBA" id="ARBA00031349"/>
    </source>
</evidence>
<keyword evidence="7" id="KW-0057">Aromatic amino acid biosynthesis</keyword>
<comment type="catalytic activity">
    <reaction evidence="11">
        <text>D-erythrose 4-phosphate + phosphoenolpyruvate + H2O = 7-phospho-2-dehydro-3-deoxy-D-arabino-heptonate + phosphate</text>
        <dbReference type="Rhea" id="RHEA:14717"/>
        <dbReference type="ChEBI" id="CHEBI:15377"/>
        <dbReference type="ChEBI" id="CHEBI:16897"/>
        <dbReference type="ChEBI" id="CHEBI:43474"/>
        <dbReference type="ChEBI" id="CHEBI:58394"/>
        <dbReference type="ChEBI" id="CHEBI:58702"/>
        <dbReference type="EC" id="2.5.1.54"/>
    </reaction>
</comment>
<dbReference type="FunFam" id="3.20.20.70:FF:000005">
    <property type="entry name" value="Phospho-2-dehydro-3-deoxyheptonate aldolase"/>
    <property type="match status" value="1"/>
</dbReference>
<evidence type="ECO:0000259" key="12">
    <source>
        <dbReference type="Pfam" id="PF00793"/>
    </source>
</evidence>
<dbReference type="PATRIC" id="fig|1192688.3.peg.4656"/>
<dbReference type="NCBIfam" id="TIGR00034">
    <property type="entry name" value="aroFGH"/>
    <property type="match status" value="1"/>
</dbReference>
<dbReference type="GO" id="GO:0003849">
    <property type="term" value="F:3-deoxy-7-phosphoheptulonate synthase activity"/>
    <property type="evidence" value="ECO:0007669"/>
    <property type="project" value="UniProtKB-EC"/>
</dbReference>
<proteinExistence type="inferred from homology"/>
<dbReference type="EC" id="2.5.1.54" evidence="4"/>
<dbReference type="PANTHER" id="PTHR21225">
    <property type="entry name" value="PHOSPHO-2-DEHYDRO-3-DEOXYHEPTONATE ALDOLASE DAHP SYNTHETASE"/>
    <property type="match status" value="1"/>
</dbReference>
<dbReference type="EMBL" id="APMR01000160">
    <property type="protein sequence ID" value="EMR49867.1"/>
    <property type="molecule type" value="Genomic_DNA"/>
</dbReference>
<organism evidence="13 14">
    <name type="scientific">Salmonella enterica subsp. enterica serovar Dublin str. UC16</name>
    <dbReference type="NCBI Taxonomy" id="1192688"/>
    <lineage>
        <taxon>Bacteria</taxon>
        <taxon>Pseudomonadati</taxon>
        <taxon>Pseudomonadota</taxon>
        <taxon>Gammaproteobacteria</taxon>
        <taxon>Enterobacterales</taxon>
        <taxon>Enterobacteriaceae</taxon>
        <taxon>Salmonella</taxon>
    </lineage>
</organism>
<evidence type="ECO:0000256" key="7">
    <source>
        <dbReference type="ARBA" id="ARBA00023141"/>
    </source>
</evidence>
<comment type="caution">
    <text evidence="13">The sequence shown here is derived from an EMBL/GenBank/DDBJ whole genome shotgun (WGS) entry which is preliminary data.</text>
</comment>
<evidence type="ECO:0000256" key="5">
    <source>
        <dbReference type="ARBA" id="ARBA00022605"/>
    </source>
</evidence>
<gene>
    <name evidence="13" type="ORF">A670_04954</name>
</gene>
<dbReference type="PANTHER" id="PTHR21225:SF12">
    <property type="entry name" value="PHOSPHO-2-DEHYDRO-3-DEOXYHEPTONATE ALDOLASE, TYROSINE-INHIBITED"/>
    <property type="match status" value="1"/>
</dbReference>
<dbReference type="Gene3D" id="3.20.20.70">
    <property type="entry name" value="Aldolase class I"/>
    <property type="match status" value="1"/>
</dbReference>
<feature type="domain" description="DAHP synthetase I/KDSA" evidence="12">
    <location>
        <begin position="100"/>
        <end position="397"/>
    </location>
</feature>
<dbReference type="NCBIfam" id="NF009396">
    <property type="entry name" value="PRK12756.1"/>
    <property type="match status" value="1"/>
</dbReference>
<dbReference type="SUPFAM" id="SSF51569">
    <property type="entry name" value="Aldolase"/>
    <property type="match status" value="1"/>
</dbReference>
<evidence type="ECO:0000256" key="2">
    <source>
        <dbReference type="ARBA" id="ARBA00004688"/>
    </source>
</evidence>
<dbReference type="InterPro" id="IPR006219">
    <property type="entry name" value="DAHP_synth_1"/>
</dbReference>
<sequence length="409" mass="45024">MVTVKKCRLDPIFRYICAFFPEFQDYSVQSVKARLHYLIEEIDWRDCIHWDKYGNTGINMNYQNDDLRIKEINELLPPVALLEKFPATENAANTVAHARKAIHKILKGNDDRLLVVIGPCSIHDPAAAKEYAARLLALRDELQGELEIVMRVYFEKPRTTVGWKGLINDPHMDNSFQINDGLRIARKLLLDINDSGLPAAGEFLDMITPQYLADLMSWGAIGARTTESQVHRELASGLSCPVGFKNGTDGTIKVAIDAINAAGAPHCFLSVTKWGHSAIVNTSGNGDCHIILRGGKAPNYSAQHVAEVKEGLIKAGLTPQVMIDFSHANSCKQFQKQMEVCADVCQQIAGGEKAIIGVMVESHLVEGNQSLESGQPLTYGKSITDACIGWEDTDALLRQLSAAVKARRG</sequence>
<dbReference type="Pfam" id="PF00793">
    <property type="entry name" value="DAHP_synth_1"/>
    <property type="match status" value="1"/>
</dbReference>
<dbReference type="InterPro" id="IPR006218">
    <property type="entry name" value="DAHP1/KDSA"/>
</dbReference>
<dbReference type="InterPro" id="IPR013785">
    <property type="entry name" value="Aldolase_TIM"/>
</dbReference>
<evidence type="ECO:0000256" key="4">
    <source>
        <dbReference type="ARBA" id="ARBA00012694"/>
    </source>
</evidence>
<accession>M7RE64</accession>
<comment type="similarity">
    <text evidence="3">Belongs to the class-I DAHP synthase family.</text>
</comment>
<dbReference type="GO" id="GO:0042802">
    <property type="term" value="F:identical protein binding"/>
    <property type="evidence" value="ECO:0007669"/>
    <property type="project" value="UniProtKB-ARBA"/>
</dbReference>
<dbReference type="GO" id="GO:0005737">
    <property type="term" value="C:cytoplasm"/>
    <property type="evidence" value="ECO:0007669"/>
    <property type="project" value="TreeGrafter"/>
</dbReference>
<protein>
    <recommendedName>
        <fullName evidence="4">3-deoxy-7-phosphoheptulonate synthase</fullName>
        <ecNumber evidence="4">2.5.1.54</ecNumber>
    </recommendedName>
    <alternativeName>
        <fullName evidence="10">3-deoxy-D-arabino-heptulosonate 7-phosphate synthase</fullName>
    </alternativeName>
    <alternativeName>
        <fullName evidence="9">DAHP synthase</fullName>
    </alternativeName>
    <alternativeName>
        <fullName evidence="8">Phospho-2-keto-3-deoxyheptonate aldolase</fullName>
    </alternativeName>
</protein>
<evidence type="ECO:0000256" key="8">
    <source>
        <dbReference type="ARBA" id="ARBA00031111"/>
    </source>
</evidence>
<evidence type="ECO:0000313" key="14">
    <source>
        <dbReference type="Proteomes" id="UP000013259"/>
    </source>
</evidence>
<name>M7RE64_SALDU</name>
<evidence type="ECO:0000256" key="1">
    <source>
        <dbReference type="ARBA" id="ARBA00003726"/>
    </source>
</evidence>
<keyword evidence="5" id="KW-0028">Amino-acid biosynthesis</keyword>
<dbReference type="GO" id="GO:0008652">
    <property type="term" value="P:amino acid biosynthetic process"/>
    <property type="evidence" value="ECO:0007669"/>
    <property type="project" value="UniProtKB-KW"/>
</dbReference>